<keyword evidence="4 5" id="KW-0472">Membrane</keyword>
<dbReference type="Proteomes" id="UP000054223">
    <property type="component" value="Unassembled WGS sequence"/>
</dbReference>
<evidence type="ECO:0000256" key="3">
    <source>
        <dbReference type="ARBA" id="ARBA00022989"/>
    </source>
</evidence>
<evidence type="ECO:0000256" key="2">
    <source>
        <dbReference type="ARBA" id="ARBA00022692"/>
    </source>
</evidence>
<gene>
    <name evidence="7" type="ORF">ASU33_00965</name>
</gene>
<reference evidence="7 8" key="1">
    <citation type="submission" date="2015-11" db="EMBL/GenBank/DDBJ databases">
        <title>Solirubrum puertoriconensis gen. nov. an environmental bacteria isolated in Puerto Rico.</title>
        <authorList>
            <person name="Cuebas-Irizarry M.F."/>
            <person name="Montalvo-Rodriguez R."/>
        </authorList>
    </citation>
    <scope>NUCLEOTIDE SEQUENCE [LARGE SCALE GENOMIC DNA]</scope>
    <source>
        <strain evidence="7 8">MC1A</strain>
    </source>
</reference>
<evidence type="ECO:0000256" key="1">
    <source>
        <dbReference type="ARBA" id="ARBA00004141"/>
    </source>
</evidence>
<dbReference type="RefSeq" id="WP_059071675.1">
    <property type="nucleotide sequence ID" value="NZ_LNAL01000008.1"/>
</dbReference>
<dbReference type="InterPro" id="IPR035952">
    <property type="entry name" value="Rhomboid-like_sf"/>
</dbReference>
<keyword evidence="2 5" id="KW-0812">Transmembrane</keyword>
<dbReference type="Pfam" id="PF01694">
    <property type="entry name" value="Rhomboid"/>
    <property type="match status" value="1"/>
</dbReference>
<keyword evidence="7" id="KW-0378">Hydrolase</keyword>
<dbReference type="Gene3D" id="1.20.1540.10">
    <property type="entry name" value="Rhomboid-like"/>
    <property type="match status" value="1"/>
</dbReference>
<dbReference type="AlphaFoldDB" id="A0A9X0HHI7"/>
<evidence type="ECO:0000313" key="7">
    <source>
        <dbReference type="EMBL" id="KUG05980.1"/>
    </source>
</evidence>
<keyword evidence="3 5" id="KW-1133">Transmembrane helix</keyword>
<feature type="transmembrane region" description="Helical" evidence="5">
    <location>
        <begin position="87"/>
        <end position="107"/>
    </location>
</feature>
<evidence type="ECO:0000313" key="8">
    <source>
        <dbReference type="Proteomes" id="UP000054223"/>
    </source>
</evidence>
<protein>
    <submittedName>
        <fullName evidence="7">Rhomboid family intramembrane serine protease</fullName>
    </submittedName>
</protein>
<keyword evidence="8" id="KW-1185">Reference proteome</keyword>
<comment type="caution">
    <text evidence="7">The sequence shown here is derived from an EMBL/GenBank/DDBJ whole genome shotgun (WGS) entry which is preliminary data.</text>
</comment>
<feature type="transmembrane region" description="Helical" evidence="5">
    <location>
        <begin position="43"/>
        <end position="67"/>
    </location>
</feature>
<keyword evidence="7" id="KW-0645">Protease</keyword>
<feature type="domain" description="Peptidase S54 rhomboid" evidence="6">
    <location>
        <begin position="41"/>
        <end position="196"/>
    </location>
</feature>
<feature type="transmembrane region" description="Helical" evidence="5">
    <location>
        <begin position="119"/>
        <end position="138"/>
    </location>
</feature>
<proteinExistence type="predicted"/>
<dbReference type="GO" id="GO:0004252">
    <property type="term" value="F:serine-type endopeptidase activity"/>
    <property type="evidence" value="ECO:0007669"/>
    <property type="project" value="InterPro"/>
</dbReference>
<evidence type="ECO:0000256" key="5">
    <source>
        <dbReference type="SAM" id="Phobius"/>
    </source>
</evidence>
<dbReference type="SUPFAM" id="SSF144091">
    <property type="entry name" value="Rhomboid-like"/>
    <property type="match status" value="1"/>
</dbReference>
<organism evidence="7 8">
    <name type="scientific">Solirubrum puertoriconensis</name>
    <dbReference type="NCBI Taxonomy" id="1751427"/>
    <lineage>
        <taxon>Bacteria</taxon>
        <taxon>Pseudomonadati</taxon>
        <taxon>Bacteroidota</taxon>
        <taxon>Cytophagia</taxon>
        <taxon>Cytophagales</taxon>
    </lineage>
</organism>
<evidence type="ECO:0000259" key="6">
    <source>
        <dbReference type="Pfam" id="PF01694"/>
    </source>
</evidence>
<accession>A0A9X0HHI7</accession>
<comment type="subcellular location">
    <subcellularLocation>
        <location evidence="1">Membrane</location>
        <topology evidence="1">Multi-pass membrane protein</topology>
    </subcellularLocation>
</comment>
<dbReference type="InterPro" id="IPR022764">
    <property type="entry name" value="Peptidase_S54_rhomboid_dom"/>
</dbReference>
<dbReference type="EMBL" id="LNAL01000008">
    <property type="protein sequence ID" value="KUG05980.1"/>
    <property type="molecule type" value="Genomic_DNA"/>
</dbReference>
<dbReference type="PANTHER" id="PTHR43066">
    <property type="entry name" value="RHOMBOID-RELATED PROTEIN"/>
    <property type="match status" value="1"/>
</dbReference>
<name>A0A9X0HHI7_SOLP1</name>
<feature type="transmembrane region" description="Helical" evidence="5">
    <location>
        <begin position="144"/>
        <end position="165"/>
    </location>
</feature>
<sequence length="213" mass="24491">MAIDLVLLLILVTSGISIYAWQNHSLLERWIFSPYRVQKNREYHRFLTSGFLHADWMHLIFNMFSFYSFGQLVLNRMQVEFGGLNGMWVFLLLYIGGIIVSDVPTFFRHRRDAHYGSLGASGGVASVIFAAVLFYPVAPEGGGILIFPIPFRIQPFVFGFLYLAYSYYQGRRMGDNINHDAHFYGALYGVVLTMLMNPQAGLEFWQQISDKYL</sequence>
<dbReference type="PANTHER" id="PTHR43066:SF5">
    <property type="entry name" value="RHOMBOID-LIKE PROTEIN 11, CHLOROPLASTIC-RELATED"/>
    <property type="match status" value="1"/>
</dbReference>
<feature type="transmembrane region" description="Helical" evidence="5">
    <location>
        <begin position="6"/>
        <end position="22"/>
    </location>
</feature>
<dbReference type="GO" id="GO:0016020">
    <property type="term" value="C:membrane"/>
    <property type="evidence" value="ECO:0007669"/>
    <property type="project" value="UniProtKB-SubCell"/>
</dbReference>
<dbReference type="GO" id="GO:0006508">
    <property type="term" value="P:proteolysis"/>
    <property type="evidence" value="ECO:0007669"/>
    <property type="project" value="UniProtKB-KW"/>
</dbReference>
<evidence type="ECO:0000256" key="4">
    <source>
        <dbReference type="ARBA" id="ARBA00023136"/>
    </source>
</evidence>